<evidence type="ECO:0000313" key="2">
    <source>
        <dbReference type="Proteomes" id="UP000696573"/>
    </source>
</evidence>
<dbReference type="OrthoDB" id="5131491at2759"/>
<keyword evidence="2" id="KW-1185">Reference proteome</keyword>
<organism evidence="1 2">
    <name type="scientific">Clonostachys rhizophaga</name>
    <dbReference type="NCBI Taxonomy" id="160324"/>
    <lineage>
        <taxon>Eukaryota</taxon>
        <taxon>Fungi</taxon>
        <taxon>Dikarya</taxon>
        <taxon>Ascomycota</taxon>
        <taxon>Pezizomycotina</taxon>
        <taxon>Sordariomycetes</taxon>
        <taxon>Hypocreomycetidae</taxon>
        <taxon>Hypocreales</taxon>
        <taxon>Bionectriaceae</taxon>
        <taxon>Clonostachys</taxon>
    </lineage>
</organism>
<dbReference type="AlphaFoldDB" id="A0A9N9YY74"/>
<proteinExistence type="predicted"/>
<comment type="caution">
    <text evidence="1">The sequence shown here is derived from an EMBL/GenBank/DDBJ whole genome shotgun (WGS) entry which is preliminary data.</text>
</comment>
<protein>
    <submittedName>
        <fullName evidence="1">Uncharacterized protein</fullName>
    </submittedName>
</protein>
<name>A0A9N9YY74_9HYPO</name>
<gene>
    <name evidence="1" type="ORF">CRHIZ90672A_00012279</name>
</gene>
<sequence>MIPPEWSSRYEDLVTDICEPTKFISIHHLQAPEFTARNMAAAAAVSIMDNWEGVTLYYGAQSNERKQVISAIKAVVEQNPGCSDPSAHAVDYATLTRSIETTPFHATTNLAIILEADADMSIEYAHCIITISQKLRGLNLESSDGQGGIRLLTVSRDSFDDRLRKLLSIGDTLYQRVPREVRLEFPEECIIEEGGLQGLPRHFTVRKSTVHDGGNLRPVTLRLMELQPESNDIWLEAAAQIASSNKKMHLIVCFEPWPDLARAKDAVGKMKTLGFFSQRPTSQAAAFSPYQPLAALFTEWLHTVAWMQNNVGGEVLQGESDEGKHVFMALVQDGMVPSKEVVFAGCDQFWDQSWNLILILGNETINFHYQESIHNVHSVELQSGIIERWDQLSWLTAVPGDAVVIDRYGWALEAAKAWRERGTGYYIDRNDEGWQYRRVGSSAIEGSRLADFLVLLAAERKERNIASHDVHATITSLITQRQTWRHVMAQLVYQRILNVDERETLSDGSTETPGPVDMMRLPQIDMGGPGRLLSEVELLRSANYDYRLAVLLSAQPTDHNAERCKTLLGACILSGMDRLLVDENGELDQLARAGPFAEYDIEGLAKSATGILSEIASLGTWWLKIGLWHRVGWSSSQMGNLLCSGRPQPETYGEGLPNGKRCEVFFKTIYNILVLLQAPDSVIGRLQLSEQPPPDRWPLDTAGIPRPSLNLFYGQLTSAFILDLVECRFVKQDNMDYIRVSKVHGDLVMEPRWGYITSMIRNILRGQRTGLIYGIVPTTPAQVLGYGGRRVHLFDEWIWIPTRCLNDWHQRHHPNEEILAGLRNLM</sequence>
<evidence type="ECO:0000313" key="1">
    <source>
        <dbReference type="EMBL" id="CAH0041780.1"/>
    </source>
</evidence>
<dbReference type="EMBL" id="CABFNQ020000764">
    <property type="protein sequence ID" value="CAH0041780.1"/>
    <property type="molecule type" value="Genomic_DNA"/>
</dbReference>
<reference evidence="1" key="1">
    <citation type="submission" date="2021-10" db="EMBL/GenBank/DDBJ databases">
        <authorList>
            <person name="Piombo E."/>
        </authorList>
    </citation>
    <scope>NUCLEOTIDE SEQUENCE</scope>
</reference>
<dbReference type="Proteomes" id="UP000696573">
    <property type="component" value="Unassembled WGS sequence"/>
</dbReference>
<accession>A0A9N9YY74</accession>